<dbReference type="InterPro" id="IPR041577">
    <property type="entry name" value="RT_RNaseH_2"/>
</dbReference>
<dbReference type="InterPro" id="IPR043502">
    <property type="entry name" value="DNA/RNA_pol_sf"/>
</dbReference>
<evidence type="ECO:0000313" key="4">
    <source>
        <dbReference type="RefSeq" id="XP_039134243.1"/>
    </source>
</evidence>
<dbReference type="RefSeq" id="XP_039134243.1">
    <property type="nucleotide sequence ID" value="XM_039278309.1"/>
</dbReference>
<accession>A0AB40C3B5</accession>
<dbReference type="InterPro" id="IPR036397">
    <property type="entry name" value="RNaseH_sf"/>
</dbReference>
<dbReference type="SUPFAM" id="SSF53098">
    <property type="entry name" value="Ribonuclease H-like"/>
    <property type="match status" value="1"/>
</dbReference>
<feature type="domain" description="Reverse transcriptase/retrotransposon-derived protein RNase H-like" evidence="2">
    <location>
        <begin position="62"/>
        <end position="158"/>
    </location>
</feature>
<dbReference type="FunFam" id="3.30.70.270:FF:000020">
    <property type="entry name" value="Transposon Tf2-6 polyprotein-like Protein"/>
    <property type="match status" value="1"/>
</dbReference>
<name>A0AB40C3B5_DIOCR</name>
<dbReference type="InterPro" id="IPR043128">
    <property type="entry name" value="Rev_trsase/Diguanyl_cyclase"/>
</dbReference>
<dbReference type="GeneID" id="120271635"/>
<keyword evidence="1" id="KW-0511">Multifunctional enzyme</keyword>
<evidence type="ECO:0000256" key="1">
    <source>
        <dbReference type="ARBA" id="ARBA00023268"/>
    </source>
</evidence>
<dbReference type="Gene3D" id="3.30.70.270">
    <property type="match status" value="1"/>
</dbReference>
<dbReference type="AlphaFoldDB" id="A0AB40C3B5"/>
<organism evidence="3 4">
    <name type="scientific">Dioscorea cayennensis subsp. rotundata</name>
    <name type="common">White Guinea yam</name>
    <name type="synonym">Dioscorea rotundata</name>
    <dbReference type="NCBI Taxonomy" id="55577"/>
    <lineage>
        <taxon>Eukaryota</taxon>
        <taxon>Viridiplantae</taxon>
        <taxon>Streptophyta</taxon>
        <taxon>Embryophyta</taxon>
        <taxon>Tracheophyta</taxon>
        <taxon>Spermatophyta</taxon>
        <taxon>Magnoliopsida</taxon>
        <taxon>Liliopsida</taxon>
        <taxon>Dioscoreales</taxon>
        <taxon>Dioscoreaceae</taxon>
        <taxon>Dioscorea</taxon>
    </lineage>
</organism>
<dbReference type="SUPFAM" id="SSF56672">
    <property type="entry name" value="DNA/RNA polymerases"/>
    <property type="match status" value="1"/>
</dbReference>
<dbReference type="InterPro" id="IPR050951">
    <property type="entry name" value="Retrovirus_Pol_polyprotein"/>
</dbReference>
<dbReference type="InterPro" id="IPR012337">
    <property type="entry name" value="RNaseH-like_sf"/>
</dbReference>
<dbReference type="PANTHER" id="PTHR37984">
    <property type="entry name" value="PROTEIN CBG26694"/>
    <property type="match status" value="1"/>
</dbReference>
<dbReference type="Pfam" id="PF17919">
    <property type="entry name" value="RT_RNaseH_2"/>
    <property type="match status" value="1"/>
</dbReference>
<keyword evidence="3" id="KW-1185">Reference proteome</keyword>
<proteinExistence type="predicted"/>
<protein>
    <submittedName>
        <fullName evidence="4">Uncharacterized protein LOC120271635</fullName>
    </submittedName>
</protein>
<reference evidence="4" key="1">
    <citation type="submission" date="2025-08" db="UniProtKB">
        <authorList>
            <consortium name="RefSeq"/>
        </authorList>
    </citation>
    <scope>IDENTIFICATION</scope>
</reference>
<evidence type="ECO:0000313" key="3">
    <source>
        <dbReference type="Proteomes" id="UP001515500"/>
    </source>
</evidence>
<dbReference type="GO" id="GO:0003676">
    <property type="term" value="F:nucleic acid binding"/>
    <property type="evidence" value="ECO:0007669"/>
    <property type="project" value="InterPro"/>
</dbReference>
<dbReference type="PANTHER" id="PTHR37984:SF5">
    <property type="entry name" value="PROTEIN NYNRIN-LIKE"/>
    <property type="match status" value="1"/>
</dbReference>
<dbReference type="Gene3D" id="3.10.20.370">
    <property type="match status" value="1"/>
</dbReference>
<dbReference type="Gene3D" id="3.30.420.10">
    <property type="entry name" value="Ribonuclease H-like superfamily/Ribonuclease H"/>
    <property type="match status" value="2"/>
</dbReference>
<sequence>MGMEIDKVKIKVIDKLPPPTNVKGVRSFLGHAGFYRRFIKDILKITQSLTKLIGKDSPFDLGNDCLAAFNLLKEKFVQEPILITPDWNKPFELIGNASDYAIEAVLGQRKGKQFQPIYYASKTLTSARENYTTTEKDLLIVIFAFDKFRPYLILSRVIIMWSRDEYHGKKDGTSLHIVIQNQLEGIMVQVKLLRKPCCQRARNLSRRGEMPQNPMRFCEVFDVWGIDFMGMFLKSNGNRYILVAINYVSKWVEAQALPTNDSRTVLEKVLKCYGVHHHLATLYHPQTSGQVEVTNKELKRILTKSVEQGKWFGPYTITQVSPHGRVEITDPEKGTFKVNRNRLKPYFDGEGQYENRISKAMCLSRPAYIYTHSILRLSVNDRGDGTGFLS</sequence>
<gene>
    <name evidence="4" type="primary">LOC120271635</name>
</gene>
<evidence type="ECO:0000259" key="2">
    <source>
        <dbReference type="Pfam" id="PF17919"/>
    </source>
</evidence>
<dbReference type="Proteomes" id="UP001515500">
    <property type="component" value="Chromosome 11"/>
</dbReference>